<protein>
    <recommendedName>
        <fullName evidence="3">BD-FAE-like domain-containing protein</fullName>
    </recommendedName>
</protein>
<feature type="transmembrane region" description="Helical" evidence="2">
    <location>
        <begin position="20"/>
        <end position="40"/>
    </location>
</feature>
<dbReference type="Pfam" id="PF20434">
    <property type="entry name" value="BD-FAE"/>
    <property type="match status" value="1"/>
</dbReference>
<dbReference type="SUPFAM" id="SSF53474">
    <property type="entry name" value="alpha/beta-Hydrolases"/>
    <property type="match status" value="1"/>
</dbReference>
<sequence>MLTIFIFFVNKNNSMKKKSIAVLAAVAFVFIILLAVLLLMSGTNNPATYSDVKYGPDSRNTLDIYLPDSAENMTADVPAFLYIHGGGWSTGSKEDGKGYAEGLNSNGYAVISINYRYLSDDVDCYDILDDIDLVMKFIDENGADYHIRTDKIAVGGDSAGGHLAMLYAYSRESPVPVAFVMSGVGPADLSDPGFFENPYAAKGSDVFFWSVFNQLAGTNYTLEEMKSGNTPELLKVSPIYYIGEGSAPTVFGYGVKDELVPFSNAERMKAKVESLDGYEYEFWVFENSGHALNENGVDSEVAERYYLGVFEGLEKYLLDY</sequence>
<dbReference type="InterPro" id="IPR049492">
    <property type="entry name" value="BD-FAE-like_dom"/>
</dbReference>
<accession>A0AAE4SDC1</accession>
<keyword evidence="1" id="KW-0378">Hydrolase</keyword>
<organism evidence="4 5">
    <name type="scientific">Methanolapillus africanus</name>
    <dbReference type="NCBI Taxonomy" id="3028297"/>
    <lineage>
        <taxon>Archaea</taxon>
        <taxon>Methanobacteriati</taxon>
        <taxon>Methanobacteriota</taxon>
        <taxon>Stenosarchaea group</taxon>
        <taxon>Methanomicrobia</taxon>
        <taxon>Methanosarcinales</taxon>
        <taxon>Methanosarcinaceae</taxon>
        <taxon>Methanolapillus</taxon>
    </lineage>
</organism>
<name>A0AAE4SDC1_9EURY</name>
<keyword evidence="2" id="KW-1133">Transmembrane helix</keyword>
<dbReference type="Proteomes" id="UP001271789">
    <property type="component" value="Unassembled WGS sequence"/>
</dbReference>
<dbReference type="InterPro" id="IPR029058">
    <property type="entry name" value="AB_hydrolase_fold"/>
</dbReference>
<dbReference type="GO" id="GO:0016787">
    <property type="term" value="F:hydrolase activity"/>
    <property type="evidence" value="ECO:0007669"/>
    <property type="project" value="UniProtKB-KW"/>
</dbReference>
<proteinExistence type="predicted"/>
<keyword evidence="2" id="KW-0472">Membrane</keyword>
<evidence type="ECO:0000256" key="2">
    <source>
        <dbReference type="SAM" id="Phobius"/>
    </source>
</evidence>
<feature type="domain" description="BD-FAE-like" evidence="3">
    <location>
        <begin position="62"/>
        <end position="271"/>
    </location>
</feature>
<dbReference type="PANTHER" id="PTHR48081">
    <property type="entry name" value="AB HYDROLASE SUPERFAMILY PROTEIN C4A8.06C"/>
    <property type="match status" value="1"/>
</dbReference>
<evidence type="ECO:0000313" key="5">
    <source>
        <dbReference type="Proteomes" id="UP001271789"/>
    </source>
</evidence>
<dbReference type="InterPro" id="IPR050300">
    <property type="entry name" value="GDXG_lipolytic_enzyme"/>
</dbReference>
<dbReference type="AlphaFoldDB" id="A0AAE4SDC1"/>
<evidence type="ECO:0000256" key="1">
    <source>
        <dbReference type="ARBA" id="ARBA00022801"/>
    </source>
</evidence>
<reference evidence="4" key="1">
    <citation type="submission" date="2023-06" db="EMBL/GenBank/DDBJ databases">
        <title>Genome sequence of Methanosarcinaceae archaeon Ag5.</title>
        <authorList>
            <person name="Protasov E."/>
            <person name="Platt K."/>
            <person name="Poehlein A."/>
            <person name="Daniel R."/>
            <person name="Brune A."/>
        </authorList>
    </citation>
    <scope>NUCLEOTIDE SEQUENCE</scope>
    <source>
        <strain evidence="4">Ag5</strain>
    </source>
</reference>
<evidence type="ECO:0000313" key="4">
    <source>
        <dbReference type="EMBL" id="MDV0446604.1"/>
    </source>
</evidence>
<gene>
    <name evidence="4" type="ORF">MsAg5_04500</name>
</gene>
<evidence type="ECO:0000259" key="3">
    <source>
        <dbReference type="Pfam" id="PF20434"/>
    </source>
</evidence>
<comment type="caution">
    <text evidence="4">The sequence shown here is derived from an EMBL/GenBank/DDBJ whole genome shotgun (WGS) entry which is preliminary data.</text>
</comment>
<dbReference type="Gene3D" id="3.40.50.1820">
    <property type="entry name" value="alpha/beta hydrolase"/>
    <property type="match status" value="1"/>
</dbReference>
<keyword evidence="5" id="KW-1185">Reference proteome</keyword>
<keyword evidence="2" id="KW-0812">Transmembrane</keyword>
<dbReference type="EMBL" id="JAWDKD010000008">
    <property type="protein sequence ID" value="MDV0446604.1"/>
    <property type="molecule type" value="Genomic_DNA"/>
</dbReference>